<evidence type="ECO:0000313" key="1">
    <source>
        <dbReference type="EMBL" id="KKM15626.1"/>
    </source>
</evidence>
<name>A0A0F9HJY1_9ZZZZ</name>
<protein>
    <recommendedName>
        <fullName evidence="2">ArnR1-like winged helix-turn-helix domain-containing protein</fullName>
    </recommendedName>
</protein>
<reference evidence="1" key="1">
    <citation type="journal article" date="2015" name="Nature">
        <title>Complex archaea that bridge the gap between prokaryotes and eukaryotes.</title>
        <authorList>
            <person name="Spang A."/>
            <person name="Saw J.H."/>
            <person name="Jorgensen S.L."/>
            <person name="Zaremba-Niedzwiedzka K."/>
            <person name="Martijn J."/>
            <person name="Lind A.E."/>
            <person name="van Eijk R."/>
            <person name="Schleper C."/>
            <person name="Guy L."/>
            <person name="Ettema T.J."/>
        </authorList>
    </citation>
    <scope>NUCLEOTIDE SEQUENCE</scope>
</reference>
<evidence type="ECO:0008006" key="2">
    <source>
        <dbReference type="Google" id="ProtNLM"/>
    </source>
</evidence>
<gene>
    <name evidence="1" type="ORF">LCGC14_1694180</name>
</gene>
<comment type="caution">
    <text evidence="1">The sequence shown here is derived from an EMBL/GenBank/DDBJ whole genome shotgun (WGS) entry which is preliminary data.</text>
</comment>
<dbReference type="AlphaFoldDB" id="A0A0F9HJY1"/>
<accession>A0A0F9HJY1</accession>
<organism evidence="1">
    <name type="scientific">marine sediment metagenome</name>
    <dbReference type="NCBI Taxonomy" id="412755"/>
    <lineage>
        <taxon>unclassified sequences</taxon>
        <taxon>metagenomes</taxon>
        <taxon>ecological metagenomes</taxon>
    </lineage>
</organism>
<dbReference type="EMBL" id="LAZR01014861">
    <property type="protein sequence ID" value="KKM15626.1"/>
    <property type="molecule type" value="Genomic_DNA"/>
</dbReference>
<sequence length="91" mass="10485">MSCVNFIETNLKETVQAIKYLAKNKGVITVKSIRGVNKIKSSNRSKINFIWRALDRLAWDNHLKLINVSSPKIYKLTSSGKEYINNFNLKK</sequence>
<proteinExistence type="predicted"/>